<dbReference type="Gene3D" id="3.30.70.100">
    <property type="match status" value="1"/>
</dbReference>
<dbReference type="InterPro" id="IPR011008">
    <property type="entry name" value="Dimeric_a/b-barrel"/>
</dbReference>
<keyword evidence="2" id="KW-0503">Monooxygenase</keyword>
<dbReference type="SUPFAM" id="SSF54909">
    <property type="entry name" value="Dimeric alpha+beta barrel"/>
    <property type="match status" value="1"/>
</dbReference>
<name>A0ABN5AZI7_9SPHN</name>
<organism evidence="2 3">
    <name type="scientific">Blastomonas fulva</name>
    <dbReference type="NCBI Taxonomy" id="1550728"/>
    <lineage>
        <taxon>Bacteria</taxon>
        <taxon>Pseudomonadati</taxon>
        <taxon>Pseudomonadota</taxon>
        <taxon>Alphaproteobacteria</taxon>
        <taxon>Sphingomonadales</taxon>
        <taxon>Sphingomonadaceae</taxon>
        <taxon>Blastomonas</taxon>
    </lineage>
</organism>
<dbReference type="Proteomes" id="UP000258016">
    <property type="component" value="Chromosome"/>
</dbReference>
<dbReference type="EMBL" id="CP020083">
    <property type="protein sequence ID" value="ASR50210.1"/>
    <property type="molecule type" value="Genomic_DNA"/>
</dbReference>
<keyword evidence="3" id="KW-1185">Reference proteome</keyword>
<dbReference type="Pfam" id="PF03992">
    <property type="entry name" value="ABM"/>
    <property type="match status" value="1"/>
</dbReference>
<dbReference type="PROSITE" id="PS51725">
    <property type="entry name" value="ABM"/>
    <property type="match status" value="1"/>
</dbReference>
<evidence type="ECO:0000259" key="1">
    <source>
        <dbReference type="PROSITE" id="PS51725"/>
    </source>
</evidence>
<proteinExistence type="predicted"/>
<evidence type="ECO:0000313" key="2">
    <source>
        <dbReference type="EMBL" id="ASR50210.1"/>
    </source>
</evidence>
<protein>
    <submittedName>
        <fullName evidence="2">Antibiotic biosynthesis monooxygenase</fullName>
    </submittedName>
</protein>
<gene>
    <name evidence="2" type="ORF">B5J99_00935</name>
</gene>
<reference evidence="2 3" key="1">
    <citation type="submission" date="2017-03" db="EMBL/GenBank/DDBJ databases">
        <title>Complete genome sequence of Blastomonas fulva degrading microcsystin LR.</title>
        <authorList>
            <person name="Lee H.-g."/>
            <person name="Jin L."/>
            <person name="oh H.-M."/>
        </authorList>
    </citation>
    <scope>NUCLEOTIDE SEQUENCE [LARGE SCALE GENOMIC DNA]</scope>
    <source>
        <strain evidence="2 3">T2</strain>
    </source>
</reference>
<dbReference type="InterPro" id="IPR007138">
    <property type="entry name" value="ABM_dom"/>
</dbReference>
<dbReference type="RefSeq" id="WP_117351164.1">
    <property type="nucleotide sequence ID" value="NZ_CP020083.1"/>
</dbReference>
<sequence>MIHEIATITIDPAQAAEFESAVGKAQPHFEAARGFISFTLQKSIENPGRYLLIVGWESVDAHMIDFRNSEGFQTWRTLVGKYFGSPPSVEHTQIVI</sequence>
<dbReference type="GeneID" id="303484137"/>
<dbReference type="GO" id="GO:0004497">
    <property type="term" value="F:monooxygenase activity"/>
    <property type="evidence" value="ECO:0007669"/>
    <property type="project" value="UniProtKB-KW"/>
</dbReference>
<accession>A0ABN5AZI7</accession>
<keyword evidence="2" id="KW-0560">Oxidoreductase</keyword>
<evidence type="ECO:0000313" key="3">
    <source>
        <dbReference type="Proteomes" id="UP000258016"/>
    </source>
</evidence>
<feature type="domain" description="ABM" evidence="1">
    <location>
        <begin position="2"/>
        <end position="95"/>
    </location>
</feature>